<dbReference type="EMBL" id="LVWD01000034">
    <property type="protein sequence ID" value="OAD40245.1"/>
    <property type="molecule type" value="Genomic_DNA"/>
</dbReference>
<reference evidence="2 3" key="1">
    <citation type="submission" date="2016-02" db="EMBL/GenBank/DDBJ databases">
        <title>Draft genome sequence of Hydrogenophaga sp. LPB0072.</title>
        <authorList>
            <person name="Shin S.-K."/>
            <person name="Yi H."/>
        </authorList>
    </citation>
    <scope>NUCLEOTIDE SEQUENCE [LARGE SCALE GENOMIC DNA]</scope>
    <source>
        <strain evidence="2 3">LPB0072</strain>
    </source>
</reference>
<evidence type="ECO:0000313" key="2">
    <source>
        <dbReference type="EMBL" id="OAD40245.1"/>
    </source>
</evidence>
<name>A0A167H462_9BURK</name>
<proteinExistence type="predicted"/>
<protein>
    <submittedName>
        <fullName evidence="1">Metal-binding protein</fullName>
    </submittedName>
</protein>
<organism evidence="1 4">
    <name type="scientific">Hydrogenophaga crassostreae</name>
    <dbReference type="NCBI Taxonomy" id="1763535"/>
    <lineage>
        <taxon>Bacteria</taxon>
        <taxon>Pseudomonadati</taxon>
        <taxon>Pseudomonadota</taxon>
        <taxon>Betaproteobacteria</taxon>
        <taxon>Burkholderiales</taxon>
        <taxon>Comamonadaceae</taxon>
        <taxon>Hydrogenophaga</taxon>
    </lineage>
</organism>
<keyword evidence="3" id="KW-1185">Reference proteome</keyword>
<sequence length="136" mass="14557">MNNLALTEIVICTTCRMAGTPREHTADGLNLLETVQEALLEAEGEAETGVGVRVRGQACLSGCNRACTLAFQAAGKQTYYFGDLSCDAETAAHVLACARLHQCSADGTLERKDRPERLRNGILGRLPALGTARDHL</sequence>
<evidence type="ECO:0000313" key="4">
    <source>
        <dbReference type="Proteomes" id="UP000185680"/>
    </source>
</evidence>
<dbReference type="Pfam" id="PF07845">
    <property type="entry name" value="DUF1636"/>
    <property type="match status" value="1"/>
</dbReference>
<dbReference type="AlphaFoldDB" id="A0A167H462"/>
<evidence type="ECO:0000313" key="3">
    <source>
        <dbReference type="Proteomes" id="UP000185657"/>
    </source>
</evidence>
<dbReference type="InterPro" id="IPR012863">
    <property type="entry name" value="DUF1636"/>
</dbReference>
<accession>A0A167H462</accession>
<dbReference type="Proteomes" id="UP000185657">
    <property type="component" value="Unassembled WGS sequence"/>
</dbReference>
<reference evidence="1 4" key="2">
    <citation type="submission" date="2016-10" db="EMBL/GenBank/DDBJ databases">
        <title>Hydorgenophaga sp. LPB0072 isolated from gastropod.</title>
        <authorList>
            <person name="Kim E."/>
            <person name="Yi H."/>
        </authorList>
    </citation>
    <scope>NUCLEOTIDE SEQUENCE [LARGE SCALE GENOMIC DNA]</scope>
    <source>
        <strain evidence="1 4">LPB0072</strain>
    </source>
</reference>
<gene>
    <name evidence="1" type="ORF">LPB072_09580</name>
    <name evidence="2" type="ORF">LPB72_19075</name>
</gene>
<evidence type="ECO:0000313" key="1">
    <source>
        <dbReference type="EMBL" id="AOW13061.1"/>
    </source>
</evidence>
<dbReference type="STRING" id="1763535.LPB072_09580"/>
<dbReference type="EMBL" id="CP017476">
    <property type="protein sequence ID" value="AOW13061.1"/>
    <property type="molecule type" value="Genomic_DNA"/>
</dbReference>
<dbReference type="Proteomes" id="UP000185680">
    <property type="component" value="Chromosome"/>
</dbReference>
<dbReference type="KEGG" id="hyl:LPB072_09580"/>